<keyword evidence="7" id="KW-0539">Nucleus</keyword>
<dbReference type="Pfam" id="PF00649">
    <property type="entry name" value="Copper-fist"/>
    <property type="match status" value="1"/>
</dbReference>
<keyword evidence="4" id="KW-0186">Copper</keyword>
<proteinExistence type="predicted"/>
<dbReference type="InParanoid" id="A0A317XWD4"/>
<dbReference type="PANTHER" id="PTHR28088:SF5">
    <property type="entry name" value="TRANSCRIPTIONAL ACTIVATOR HAA1-RELATED"/>
    <property type="match status" value="1"/>
</dbReference>
<feature type="non-terminal residue" evidence="9">
    <location>
        <position position="1"/>
    </location>
</feature>
<dbReference type="AlphaFoldDB" id="A0A317XWD4"/>
<dbReference type="GO" id="GO:0006878">
    <property type="term" value="P:intracellular copper ion homeostasis"/>
    <property type="evidence" value="ECO:0007669"/>
    <property type="project" value="TreeGrafter"/>
</dbReference>
<evidence type="ECO:0000256" key="6">
    <source>
        <dbReference type="ARBA" id="ARBA00023163"/>
    </source>
</evidence>
<name>A0A317XWD4_9BASI</name>
<keyword evidence="6" id="KW-0804">Transcription</keyword>
<evidence type="ECO:0000313" key="9">
    <source>
        <dbReference type="EMBL" id="PWZ02208.1"/>
    </source>
</evidence>
<evidence type="ECO:0000256" key="2">
    <source>
        <dbReference type="ARBA" id="ARBA00022723"/>
    </source>
</evidence>
<dbReference type="GO" id="GO:0000981">
    <property type="term" value="F:DNA-binding transcription factor activity, RNA polymerase II-specific"/>
    <property type="evidence" value="ECO:0007669"/>
    <property type="project" value="TreeGrafter"/>
</dbReference>
<dbReference type="SMART" id="SM01090">
    <property type="entry name" value="Copper-fist"/>
    <property type="match status" value="1"/>
</dbReference>
<keyword evidence="2" id="KW-0479">Metal-binding</keyword>
<evidence type="ECO:0000256" key="5">
    <source>
        <dbReference type="ARBA" id="ARBA00023015"/>
    </source>
</evidence>
<dbReference type="GO" id="GO:0045944">
    <property type="term" value="P:positive regulation of transcription by RNA polymerase II"/>
    <property type="evidence" value="ECO:0007669"/>
    <property type="project" value="TreeGrafter"/>
</dbReference>
<dbReference type="EMBL" id="KZ819189">
    <property type="protein sequence ID" value="PWZ02208.1"/>
    <property type="molecule type" value="Genomic_DNA"/>
</dbReference>
<dbReference type="GO" id="GO:0000978">
    <property type="term" value="F:RNA polymerase II cis-regulatory region sequence-specific DNA binding"/>
    <property type="evidence" value="ECO:0007669"/>
    <property type="project" value="TreeGrafter"/>
</dbReference>
<organism evidence="9 10">
    <name type="scientific">Testicularia cyperi</name>
    <dbReference type="NCBI Taxonomy" id="1882483"/>
    <lineage>
        <taxon>Eukaryota</taxon>
        <taxon>Fungi</taxon>
        <taxon>Dikarya</taxon>
        <taxon>Basidiomycota</taxon>
        <taxon>Ustilaginomycotina</taxon>
        <taxon>Ustilaginomycetes</taxon>
        <taxon>Ustilaginales</taxon>
        <taxon>Anthracoideaceae</taxon>
        <taxon>Testicularia</taxon>
    </lineage>
</organism>
<evidence type="ECO:0000256" key="7">
    <source>
        <dbReference type="ARBA" id="ARBA00023242"/>
    </source>
</evidence>
<reference evidence="9 10" key="1">
    <citation type="journal article" date="2018" name="Mol. Biol. Evol.">
        <title>Broad Genomic Sampling Reveals a Smut Pathogenic Ancestry of the Fungal Clade Ustilaginomycotina.</title>
        <authorList>
            <person name="Kijpornyongpan T."/>
            <person name="Mondo S.J."/>
            <person name="Barry K."/>
            <person name="Sandor L."/>
            <person name="Lee J."/>
            <person name="Lipzen A."/>
            <person name="Pangilinan J."/>
            <person name="LaButti K."/>
            <person name="Hainaut M."/>
            <person name="Henrissat B."/>
            <person name="Grigoriev I.V."/>
            <person name="Spatafora J.W."/>
            <person name="Aime M.C."/>
        </authorList>
    </citation>
    <scope>NUCLEOTIDE SEQUENCE [LARGE SCALE GENOMIC DNA]</scope>
    <source>
        <strain evidence="9 10">MCA 3645</strain>
    </source>
</reference>
<dbReference type="FunFam" id="3.90.430.10:FF:000001">
    <property type="entry name" value="Copper fist DNA-binding protein"/>
    <property type="match status" value="1"/>
</dbReference>
<dbReference type="GO" id="GO:0005634">
    <property type="term" value="C:nucleus"/>
    <property type="evidence" value="ECO:0007669"/>
    <property type="project" value="UniProtKB-SubCell"/>
</dbReference>
<dbReference type="Proteomes" id="UP000246740">
    <property type="component" value="Unassembled WGS sequence"/>
</dbReference>
<dbReference type="SUPFAM" id="SSF57879">
    <property type="entry name" value="Zinc domain conserved in yeast copper-regulated transcription factors"/>
    <property type="match status" value="1"/>
</dbReference>
<dbReference type="GO" id="GO:0005507">
    <property type="term" value="F:copper ion binding"/>
    <property type="evidence" value="ECO:0007669"/>
    <property type="project" value="InterPro"/>
</dbReference>
<sequence length="60" mass="6752">KYACAACIRGHRTSSCTHKDGSKGPVYPIRSKGRPPTQCETCRRKRKQSGRHVRCDCFGK</sequence>
<dbReference type="InterPro" id="IPR036395">
    <property type="entry name" value="Cu_fist_DNA-bd_dom_sf"/>
</dbReference>
<feature type="domain" description="Copper-fist" evidence="8">
    <location>
        <begin position="1"/>
        <end position="36"/>
    </location>
</feature>
<gene>
    <name evidence="9" type="ORF">BCV70DRAFT_148653</name>
</gene>
<keyword evidence="5" id="KW-0805">Transcription regulation</keyword>
<dbReference type="InterPro" id="IPR051763">
    <property type="entry name" value="Copper_Homeo_Regul"/>
</dbReference>
<dbReference type="STRING" id="1882483.A0A317XWD4"/>
<evidence type="ECO:0000259" key="8">
    <source>
        <dbReference type="PROSITE" id="PS50073"/>
    </source>
</evidence>
<dbReference type="Gene3D" id="3.90.430.10">
    <property type="entry name" value="Copper fist DNA-binding domain"/>
    <property type="match status" value="1"/>
</dbReference>
<dbReference type="PROSITE" id="PS50073">
    <property type="entry name" value="COPPER_FIST_2"/>
    <property type="match status" value="1"/>
</dbReference>
<accession>A0A317XWD4</accession>
<evidence type="ECO:0000256" key="3">
    <source>
        <dbReference type="ARBA" id="ARBA00022833"/>
    </source>
</evidence>
<feature type="non-terminal residue" evidence="9">
    <location>
        <position position="60"/>
    </location>
</feature>
<keyword evidence="3" id="KW-0862">Zinc</keyword>
<keyword evidence="10" id="KW-1185">Reference proteome</keyword>
<dbReference type="InterPro" id="IPR001083">
    <property type="entry name" value="Cu_fist_DNA-bd_dom"/>
</dbReference>
<comment type="subcellular location">
    <subcellularLocation>
        <location evidence="1">Nucleus</location>
    </subcellularLocation>
</comment>
<evidence type="ECO:0000256" key="1">
    <source>
        <dbReference type="ARBA" id="ARBA00004123"/>
    </source>
</evidence>
<dbReference type="OrthoDB" id="5600085at2759"/>
<dbReference type="PANTHER" id="PTHR28088">
    <property type="entry name" value="TRANSCRIPTIONAL ACTIVATOR HAA1-RELATED"/>
    <property type="match status" value="1"/>
</dbReference>
<evidence type="ECO:0000256" key="4">
    <source>
        <dbReference type="ARBA" id="ARBA00023008"/>
    </source>
</evidence>
<evidence type="ECO:0000313" key="10">
    <source>
        <dbReference type="Proteomes" id="UP000246740"/>
    </source>
</evidence>
<dbReference type="SMART" id="SM00412">
    <property type="entry name" value="Cu_FIST"/>
    <property type="match status" value="1"/>
</dbReference>
<dbReference type="GO" id="GO:0006879">
    <property type="term" value="P:intracellular iron ion homeostasis"/>
    <property type="evidence" value="ECO:0007669"/>
    <property type="project" value="TreeGrafter"/>
</dbReference>
<protein>
    <recommendedName>
        <fullName evidence="8">Copper-fist domain-containing protein</fullName>
    </recommendedName>
</protein>